<dbReference type="PROSITE" id="PS50893">
    <property type="entry name" value="ABC_TRANSPORTER_2"/>
    <property type="match status" value="1"/>
</dbReference>
<name>A0ABY5W6T4_9ACTN</name>
<dbReference type="SMART" id="SM00382">
    <property type="entry name" value="AAA"/>
    <property type="match status" value="1"/>
</dbReference>
<proteinExistence type="predicted"/>
<dbReference type="InterPro" id="IPR017871">
    <property type="entry name" value="ABC_transporter-like_CS"/>
</dbReference>
<dbReference type="SUPFAM" id="SSF52540">
    <property type="entry name" value="P-loop containing nucleoside triphosphate hydrolases"/>
    <property type="match status" value="1"/>
</dbReference>
<evidence type="ECO:0000259" key="3">
    <source>
        <dbReference type="PROSITE" id="PS50893"/>
    </source>
</evidence>
<reference evidence="4" key="1">
    <citation type="submission" date="2021-04" db="EMBL/GenBank/DDBJ databases">
        <authorList>
            <person name="Hartkoorn R.C."/>
            <person name="Beaudoing E."/>
            <person name="Hot D."/>
        </authorList>
    </citation>
    <scope>NUCLEOTIDE SEQUENCE</scope>
    <source>
        <strain evidence="4">NRRL B-16292</strain>
    </source>
</reference>
<keyword evidence="1" id="KW-0547">Nucleotide-binding</keyword>
<dbReference type="GO" id="GO:0005524">
    <property type="term" value="F:ATP binding"/>
    <property type="evidence" value="ECO:0007669"/>
    <property type="project" value="UniProtKB-KW"/>
</dbReference>
<evidence type="ECO:0000256" key="2">
    <source>
        <dbReference type="ARBA" id="ARBA00022840"/>
    </source>
</evidence>
<sequence>MSPPTLELRGVVKRYGQVAALTDVDFTATAGEVVALVGDNGAGKSTLVKAIAGTHRIDAGQILLDGEPVTIGSPAEASALGIETVYQDLALCDNLDVTANLYLGRERRRRGSLLLDREAMQAHAAAVVADLAAHLPDLDKPVAALSGGQRQAIAVSRAALWGSRIVLLDEPTAALGVAQTAMVYDLIRRLRDRGLAVAVISHNMADVFAVADRITVLRLGRNAGEFRPGRDTTDDVVAAITGSRERKDERL</sequence>
<feature type="domain" description="ABC transporter" evidence="3">
    <location>
        <begin position="6"/>
        <end position="244"/>
    </location>
</feature>
<dbReference type="Gene3D" id="3.40.50.300">
    <property type="entry name" value="P-loop containing nucleotide triphosphate hydrolases"/>
    <property type="match status" value="1"/>
</dbReference>
<dbReference type="RefSeq" id="WP_259863920.1">
    <property type="nucleotide sequence ID" value="NZ_BAAAST010000095.1"/>
</dbReference>
<dbReference type="Proteomes" id="UP001059617">
    <property type="component" value="Chromosome"/>
</dbReference>
<dbReference type="PANTHER" id="PTHR43790">
    <property type="entry name" value="CARBOHYDRATE TRANSPORT ATP-BINDING PROTEIN MG119-RELATED"/>
    <property type="match status" value="1"/>
</dbReference>
<dbReference type="CDD" id="cd03216">
    <property type="entry name" value="ABC_Carb_Monos_I"/>
    <property type="match status" value="1"/>
</dbReference>
<dbReference type="InterPro" id="IPR050107">
    <property type="entry name" value="ABC_carbohydrate_import_ATPase"/>
</dbReference>
<evidence type="ECO:0000313" key="4">
    <source>
        <dbReference type="EMBL" id="UWP85720.1"/>
    </source>
</evidence>
<gene>
    <name evidence="4" type="ORF">Dfulv_16355</name>
</gene>
<reference evidence="4" key="2">
    <citation type="submission" date="2022-09" db="EMBL/GenBank/DDBJ databases">
        <title>Biosynthetic gene clusters of Dactylosporangioum fulvum.</title>
        <authorList>
            <person name="Caradec T."/>
        </authorList>
    </citation>
    <scope>NUCLEOTIDE SEQUENCE</scope>
    <source>
        <strain evidence="4">NRRL B-16292</strain>
    </source>
</reference>
<dbReference type="InterPro" id="IPR003593">
    <property type="entry name" value="AAA+_ATPase"/>
</dbReference>
<dbReference type="InterPro" id="IPR003439">
    <property type="entry name" value="ABC_transporter-like_ATP-bd"/>
</dbReference>
<protein>
    <submittedName>
        <fullName evidence="4">ATP-binding cassette domain-containing protein</fullName>
    </submittedName>
</protein>
<accession>A0ABY5W6T4</accession>
<dbReference type="Pfam" id="PF00005">
    <property type="entry name" value="ABC_tran"/>
    <property type="match status" value="1"/>
</dbReference>
<evidence type="ECO:0000313" key="5">
    <source>
        <dbReference type="Proteomes" id="UP001059617"/>
    </source>
</evidence>
<dbReference type="PROSITE" id="PS00211">
    <property type="entry name" value="ABC_TRANSPORTER_1"/>
    <property type="match status" value="1"/>
</dbReference>
<keyword evidence="2 4" id="KW-0067">ATP-binding</keyword>
<keyword evidence="5" id="KW-1185">Reference proteome</keyword>
<organism evidence="4 5">
    <name type="scientific">Dactylosporangium fulvum</name>
    <dbReference type="NCBI Taxonomy" id="53359"/>
    <lineage>
        <taxon>Bacteria</taxon>
        <taxon>Bacillati</taxon>
        <taxon>Actinomycetota</taxon>
        <taxon>Actinomycetes</taxon>
        <taxon>Micromonosporales</taxon>
        <taxon>Micromonosporaceae</taxon>
        <taxon>Dactylosporangium</taxon>
    </lineage>
</organism>
<evidence type="ECO:0000256" key="1">
    <source>
        <dbReference type="ARBA" id="ARBA00022741"/>
    </source>
</evidence>
<dbReference type="EMBL" id="CP073720">
    <property type="protein sequence ID" value="UWP85720.1"/>
    <property type="molecule type" value="Genomic_DNA"/>
</dbReference>
<dbReference type="InterPro" id="IPR027417">
    <property type="entry name" value="P-loop_NTPase"/>
</dbReference>
<dbReference type="PANTHER" id="PTHR43790:SF8">
    <property type="entry name" value="SUGAR ABC TRANSPORTER ATP-BINDING PROTEIN"/>
    <property type="match status" value="1"/>
</dbReference>